<organism evidence="2 3">
    <name type="scientific">Helianthus annuus</name>
    <name type="common">Common sunflower</name>
    <dbReference type="NCBI Taxonomy" id="4232"/>
    <lineage>
        <taxon>Eukaryota</taxon>
        <taxon>Viridiplantae</taxon>
        <taxon>Streptophyta</taxon>
        <taxon>Embryophyta</taxon>
        <taxon>Tracheophyta</taxon>
        <taxon>Spermatophyta</taxon>
        <taxon>Magnoliopsida</taxon>
        <taxon>eudicotyledons</taxon>
        <taxon>Gunneridae</taxon>
        <taxon>Pentapetalae</taxon>
        <taxon>asterids</taxon>
        <taxon>campanulids</taxon>
        <taxon>Asterales</taxon>
        <taxon>Asteraceae</taxon>
        <taxon>Asteroideae</taxon>
        <taxon>Heliantheae alliance</taxon>
        <taxon>Heliantheae</taxon>
        <taxon>Helianthus</taxon>
    </lineage>
</organism>
<feature type="compositionally biased region" description="Basic and acidic residues" evidence="1">
    <location>
        <begin position="23"/>
        <end position="35"/>
    </location>
</feature>
<dbReference type="Proteomes" id="UP000215914">
    <property type="component" value="Chromosome 15"/>
</dbReference>
<dbReference type="InParanoid" id="A0A251S9W7"/>
<feature type="region of interest" description="Disordered" evidence="1">
    <location>
        <begin position="1"/>
        <end position="56"/>
    </location>
</feature>
<protein>
    <submittedName>
        <fullName evidence="2">Uncharacterized protein</fullName>
    </submittedName>
</protein>
<keyword evidence="3" id="KW-1185">Reference proteome</keyword>
<dbReference type="EMBL" id="CM007904">
    <property type="protein sequence ID" value="OTF95543.1"/>
    <property type="molecule type" value="Genomic_DNA"/>
</dbReference>
<gene>
    <name evidence="2" type="ORF">HannXRQ_Chr15g0484261</name>
</gene>
<name>A0A251S9W7_HELAN</name>
<proteinExistence type="predicted"/>
<sequence length="128" mass="14690">MKGRRRKPKQNPSRKANGRTLRRVSDRGRAGERRPHTLTLAYSRRRASGEEGNETTLRERTGLCTHSFPLLKPFSLYSFHTITISPQNEFPIPRITFHKNRFPSPNPSSILVIIRIRAQGVKLLSRCG</sequence>
<dbReference type="AlphaFoldDB" id="A0A251S9W7"/>
<evidence type="ECO:0000256" key="1">
    <source>
        <dbReference type="SAM" id="MobiDB-lite"/>
    </source>
</evidence>
<reference evidence="3" key="1">
    <citation type="journal article" date="2017" name="Nature">
        <title>The sunflower genome provides insights into oil metabolism, flowering and Asterid evolution.</title>
        <authorList>
            <person name="Badouin H."/>
            <person name="Gouzy J."/>
            <person name="Grassa C.J."/>
            <person name="Murat F."/>
            <person name="Staton S.E."/>
            <person name="Cottret L."/>
            <person name="Lelandais-Briere C."/>
            <person name="Owens G.L."/>
            <person name="Carrere S."/>
            <person name="Mayjonade B."/>
            <person name="Legrand L."/>
            <person name="Gill N."/>
            <person name="Kane N.C."/>
            <person name="Bowers J.E."/>
            <person name="Hubner S."/>
            <person name="Bellec A."/>
            <person name="Berard A."/>
            <person name="Berges H."/>
            <person name="Blanchet N."/>
            <person name="Boniface M.C."/>
            <person name="Brunel D."/>
            <person name="Catrice O."/>
            <person name="Chaidir N."/>
            <person name="Claudel C."/>
            <person name="Donnadieu C."/>
            <person name="Faraut T."/>
            <person name="Fievet G."/>
            <person name="Helmstetter N."/>
            <person name="King M."/>
            <person name="Knapp S.J."/>
            <person name="Lai Z."/>
            <person name="Le Paslier M.C."/>
            <person name="Lippi Y."/>
            <person name="Lorenzon L."/>
            <person name="Mandel J.R."/>
            <person name="Marage G."/>
            <person name="Marchand G."/>
            <person name="Marquand E."/>
            <person name="Bret-Mestries E."/>
            <person name="Morien E."/>
            <person name="Nambeesan S."/>
            <person name="Nguyen T."/>
            <person name="Pegot-Espagnet P."/>
            <person name="Pouilly N."/>
            <person name="Raftis F."/>
            <person name="Sallet E."/>
            <person name="Schiex T."/>
            <person name="Thomas J."/>
            <person name="Vandecasteele C."/>
            <person name="Vares D."/>
            <person name="Vear F."/>
            <person name="Vautrin S."/>
            <person name="Crespi M."/>
            <person name="Mangin B."/>
            <person name="Burke J.M."/>
            <person name="Salse J."/>
            <person name="Munos S."/>
            <person name="Vincourt P."/>
            <person name="Rieseberg L.H."/>
            <person name="Langlade N.B."/>
        </authorList>
    </citation>
    <scope>NUCLEOTIDE SEQUENCE [LARGE SCALE GENOMIC DNA]</scope>
    <source>
        <strain evidence="3">cv. SF193</strain>
    </source>
</reference>
<evidence type="ECO:0000313" key="2">
    <source>
        <dbReference type="EMBL" id="OTF95543.1"/>
    </source>
</evidence>
<accession>A0A251S9W7</accession>
<evidence type="ECO:0000313" key="3">
    <source>
        <dbReference type="Proteomes" id="UP000215914"/>
    </source>
</evidence>